<comment type="caution">
    <text evidence="1">The sequence shown here is derived from an EMBL/GenBank/DDBJ whole genome shotgun (WGS) entry which is preliminary data.</text>
</comment>
<proteinExistence type="predicted"/>
<dbReference type="AlphaFoldDB" id="A0A4R4N961"/>
<dbReference type="OrthoDB" id="3829223at2"/>
<evidence type="ECO:0000313" key="2">
    <source>
        <dbReference type="Proteomes" id="UP000295431"/>
    </source>
</evidence>
<accession>A0A4R4N961</accession>
<sequence>MHKLTADQYGDSENPMDALKDQEVLKKSLTDMQGIFEQARQSQQMMDELHRKLGLRDMSK</sequence>
<protein>
    <submittedName>
        <fullName evidence="1">Uncharacterized protein</fullName>
    </submittedName>
</protein>
<gene>
    <name evidence="1" type="ORF">E1284_35305</name>
</gene>
<reference evidence="1 2" key="1">
    <citation type="submission" date="2019-03" db="EMBL/GenBank/DDBJ databases">
        <title>Draft genome sequences of novel Actinobacteria.</title>
        <authorList>
            <person name="Sahin N."/>
            <person name="Ay H."/>
            <person name="Saygin H."/>
        </authorList>
    </citation>
    <scope>NUCLEOTIDE SEQUENCE [LARGE SCALE GENOMIC DNA]</scope>
    <source>
        <strain evidence="1 2">DSM 45347</strain>
    </source>
</reference>
<dbReference type="EMBL" id="SMJW01000300">
    <property type="protein sequence ID" value="TDC05501.1"/>
    <property type="molecule type" value="Genomic_DNA"/>
</dbReference>
<dbReference type="RefSeq" id="WP_131944507.1">
    <property type="nucleotide sequence ID" value="NZ_BAAAMX010000021.1"/>
</dbReference>
<dbReference type="Proteomes" id="UP000295431">
    <property type="component" value="Unassembled WGS sequence"/>
</dbReference>
<name>A0A4R4N961_9ACTN</name>
<keyword evidence="2" id="KW-1185">Reference proteome</keyword>
<organism evidence="1 2">
    <name type="scientific">Actinomadura bangladeshensis</name>
    <dbReference type="NCBI Taxonomy" id="453573"/>
    <lineage>
        <taxon>Bacteria</taxon>
        <taxon>Bacillati</taxon>
        <taxon>Actinomycetota</taxon>
        <taxon>Actinomycetes</taxon>
        <taxon>Streptosporangiales</taxon>
        <taxon>Thermomonosporaceae</taxon>
        <taxon>Actinomadura</taxon>
    </lineage>
</organism>
<evidence type="ECO:0000313" key="1">
    <source>
        <dbReference type="EMBL" id="TDC05501.1"/>
    </source>
</evidence>